<evidence type="ECO:0000313" key="1">
    <source>
        <dbReference type="EMBL" id="KAF2184077.1"/>
    </source>
</evidence>
<dbReference type="AlphaFoldDB" id="A0A6A6DWL4"/>
<name>A0A6A6DWL4_9PEZI</name>
<sequence length="170" mass="19427">MIVAKLKPTSLIFGVHSYLPDIFMDSIFAKRRPLSTLFLSPRHHRHMVTIEGFYRDHRNVPEMLGKLTQQTEVWREAVKVTHTNSCNGFPSCWTPTPLLLPAMMRYQSNLRYARGICTSCRICSKYHPRPPKGIAGPASRKLSRTKSYTNRWLSLESVATSSTPLPQLDP</sequence>
<dbReference type="Proteomes" id="UP000800200">
    <property type="component" value="Unassembled WGS sequence"/>
</dbReference>
<keyword evidence="2" id="KW-1185">Reference proteome</keyword>
<dbReference type="EMBL" id="ML994639">
    <property type="protein sequence ID" value="KAF2184077.1"/>
    <property type="molecule type" value="Genomic_DNA"/>
</dbReference>
<protein>
    <submittedName>
        <fullName evidence="1">Uncharacterized protein</fullName>
    </submittedName>
</protein>
<organism evidence="1 2">
    <name type="scientific">Zopfia rhizophila CBS 207.26</name>
    <dbReference type="NCBI Taxonomy" id="1314779"/>
    <lineage>
        <taxon>Eukaryota</taxon>
        <taxon>Fungi</taxon>
        <taxon>Dikarya</taxon>
        <taxon>Ascomycota</taxon>
        <taxon>Pezizomycotina</taxon>
        <taxon>Dothideomycetes</taxon>
        <taxon>Dothideomycetes incertae sedis</taxon>
        <taxon>Zopfiaceae</taxon>
        <taxon>Zopfia</taxon>
    </lineage>
</organism>
<accession>A0A6A6DWL4</accession>
<proteinExistence type="predicted"/>
<reference evidence="1" key="1">
    <citation type="journal article" date="2020" name="Stud. Mycol.">
        <title>101 Dothideomycetes genomes: a test case for predicting lifestyles and emergence of pathogens.</title>
        <authorList>
            <person name="Haridas S."/>
            <person name="Albert R."/>
            <person name="Binder M."/>
            <person name="Bloem J."/>
            <person name="Labutti K."/>
            <person name="Salamov A."/>
            <person name="Andreopoulos B."/>
            <person name="Baker S."/>
            <person name="Barry K."/>
            <person name="Bills G."/>
            <person name="Bluhm B."/>
            <person name="Cannon C."/>
            <person name="Castanera R."/>
            <person name="Culley D."/>
            <person name="Daum C."/>
            <person name="Ezra D."/>
            <person name="Gonzalez J."/>
            <person name="Henrissat B."/>
            <person name="Kuo A."/>
            <person name="Liang C."/>
            <person name="Lipzen A."/>
            <person name="Lutzoni F."/>
            <person name="Magnuson J."/>
            <person name="Mondo S."/>
            <person name="Nolan M."/>
            <person name="Ohm R."/>
            <person name="Pangilinan J."/>
            <person name="Park H.-J."/>
            <person name="Ramirez L."/>
            <person name="Alfaro M."/>
            <person name="Sun H."/>
            <person name="Tritt A."/>
            <person name="Yoshinaga Y."/>
            <person name="Zwiers L.-H."/>
            <person name="Turgeon B."/>
            <person name="Goodwin S."/>
            <person name="Spatafora J."/>
            <person name="Crous P."/>
            <person name="Grigoriev I."/>
        </authorList>
    </citation>
    <scope>NUCLEOTIDE SEQUENCE</scope>
    <source>
        <strain evidence="1">CBS 207.26</strain>
    </source>
</reference>
<gene>
    <name evidence="1" type="ORF">K469DRAFT_198561</name>
</gene>
<evidence type="ECO:0000313" key="2">
    <source>
        <dbReference type="Proteomes" id="UP000800200"/>
    </source>
</evidence>